<gene>
    <name evidence="6" type="ORF">SAMN05421580_10656</name>
</gene>
<reference evidence="7" key="1">
    <citation type="submission" date="2017-01" db="EMBL/GenBank/DDBJ databases">
        <authorList>
            <person name="Varghese N."/>
            <person name="Submissions S."/>
        </authorList>
    </citation>
    <scope>NUCLEOTIDE SEQUENCE [LARGE SCALE GENOMIC DNA]</scope>
    <source>
        <strain evidence="7">DSM 19945</strain>
    </source>
</reference>
<dbReference type="Pfam" id="PF00072">
    <property type="entry name" value="Response_reg"/>
    <property type="match status" value="1"/>
</dbReference>
<dbReference type="GO" id="GO:0043709">
    <property type="term" value="P:cell adhesion involved in single-species biofilm formation"/>
    <property type="evidence" value="ECO:0007669"/>
    <property type="project" value="TreeGrafter"/>
</dbReference>
<dbReference type="Gene3D" id="3.30.70.270">
    <property type="match status" value="1"/>
</dbReference>
<dbReference type="GO" id="GO:1902201">
    <property type="term" value="P:negative regulation of bacterial-type flagellum-dependent cell motility"/>
    <property type="evidence" value="ECO:0007669"/>
    <property type="project" value="TreeGrafter"/>
</dbReference>
<dbReference type="InterPro" id="IPR001789">
    <property type="entry name" value="Sig_transdc_resp-reg_receiver"/>
</dbReference>
<dbReference type="Gene3D" id="3.40.50.2300">
    <property type="match status" value="1"/>
</dbReference>
<dbReference type="SUPFAM" id="SSF52172">
    <property type="entry name" value="CheY-like"/>
    <property type="match status" value="1"/>
</dbReference>
<dbReference type="OrthoDB" id="9812260at2"/>
<dbReference type="SMART" id="SM00448">
    <property type="entry name" value="REC"/>
    <property type="match status" value="1"/>
</dbReference>
<name>A0A1N7MMA1_9RHOB</name>
<feature type="domain" description="Response regulatory" evidence="4">
    <location>
        <begin position="4"/>
        <end position="120"/>
    </location>
</feature>
<comment type="catalytic activity">
    <reaction evidence="2">
        <text>2 GTP = 3',3'-c-di-GMP + 2 diphosphate</text>
        <dbReference type="Rhea" id="RHEA:24898"/>
        <dbReference type="ChEBI" id="CHEBI:33019"/>
        <dbReference type="ChEBI" id="CHEBI:37565"/>
        <dbReference type="ChEBI" id="CHEBI:58805"/>
        <dbReference type="EC" id="2.7.7.65"/>
    </reaction>
</comment>
<dbReference type="PANTHER" id="PTHR45138:SF9">
    <property type="entry name" value="DIGUANYLATE CYCLASE DGCM-RELATED"/>
    <property type="match status" value="1"/>
</dbReference>
<dbReference type="InterPro" id="IPR050469">
    <property type="entry name" value="Diguanylate_Cyclase"/>
</dbReference>
<keyword evidence="3" id="KW-0597">Phosphoprotein</keyword>
<dbReference type="PROSITE" id="PS50110">
    <property type="entry name" value="RESPONSE_REGULATORY"/>
    <property type="match status" value="1"/>
</dbReference>
<feature type="domain" description="GGDEF" evidence="5">
    <location>
        <begin position="327"/>
        <end position="463"/>
    </location>
</feature>
<dbReference type="RefSeq" id="WP_076484854.1">
    <property type="nucleotide sequence ID" value="NZ_FTOG01000006.1"/>
</dbReference>
<organism evidence="6 7">
    <name type="scientific">Rhodobacter aestuarii</name>
    <dbReference type="NCBI Taxonomy" id="453582"/>
    <lineage>
        <taxon>Bacteria</taxon>
        <taxon>Pseudomonadati</taxon>
        <taxon>Pseudomonadota</taxon>
        <taxon>Alphaproteobacteria</taxon>
        <taxon>Rhodobacterales</taxon>
        <taxon>Rhodobacter group</taxon>
        <taxon>Rhodobacter</taxon>
    </lineage>
</organism>
<dbReference type="NCBIfam" id="TIGR00254">
    <property type="entry name" value="GGDEF"/>
    <property type="match status" value="1"/>
</dbReference>
<evidence type="ECO:0000313" key="7">
    <source>
        <dbReference type="Proteomes" id="UP000186221"/>
    </source>
</evidence>
<dbReference type="InterPro" id="IPR029787">
    <property type="entry name" value="Nucleotide_cyclase"/>
</dbReference>
<dbReference type="SUPFAM" id="SSF55073">
    <property type="entry name" value="Nucleotide cyclase"/>
    <property type="match status" value="1"/>
</dbReference>
<keyword evidence="7" id="KW-1185">Reference proteome</keyword>
<accession>A0A1N7MMA1</accession>
<dbReference type="STRING" id="453582.SAMN05421580_10656"/>
<dbReference type="CDD" id="cd01949">
    <property type="entry name" value="GGDEF"/>
    <property type="match status" value="1"/>
</dbReference>
<evidence type="ECO:0000259" key="4">
    <source>
        <dbReference type="PROSITE" id="PS50110"/>
    </source>
</evidence>
<dbReference type="InterPro" id="IPR000160">
    <property type="entry name" value="GGDEF_dom"/>
</dbReference>
<dbReference type="InterPro" id="IPR043128">
    <property type="entry name" value="Rev_trsase/Diguanyl_cyclase"/>
</dbReference>
<protein>
    <recommendedName>
        <fullName evidence="1">diguanylate cyclase</fullName>
        <ecNumber evidence="1">2.7.7.65</ecNumber>
    </recommendedName>
</protein>
<dbReference type="EMBL" id="FTOG01000006">
    <property type="protein sequence ID" value="SIS87223.1"/>
    <property type="molecule type" value="Genomic_DNA"/>
</dbReference>
<proteinExistence type="predicted"/>
<dbReference type="GO" id="GO:0052621">
    <property type="term" value="F:diguanylate cyclase activity"/>
    <property type="evidence" value="ECO:0007669"/>
    <property type="project" value="UniProtKB-EC"/>
</dbReference>
<feature type="modified residue" description="4-aspartylphosphate" evidence="3">
    <location>
        <position position="53"/>
    </location>
</feature>
<dbReference type="Pfam" id="PF00990">
    <property type="entry name" value="GGDEF"/>
    <property type="match status" value="1"/>
</dbReference>
<evidence type="ECO:0000256" key="1">
    <source>
        <dbReference type="ARBA" id="ARBA00012528"/>
    </source>
</evidence>
<dbReference type="InterPro" id="IPR011006">
    <property type="entry name" value="CheY-like_superfamily"/>
</dbReference>
<evidence type="ECO:0000256" key="3">
    <source>
        <dbReference type="PROSITE-ProRule" id="PRU00169"/>
    </source>
</evidence>
<evidence type="ECO:0000259" key="5">
    <source>
        <dbReference type="PROSITE" id="PS50887"/>
    </source>
</evidence>
<evidence type="ECO:0000313" key="6">
    <source>
        <dbReference type="EMBL" id="SIS87223.1"/>
    </source>
</evidence>
<dbReference type="PANTHER" id="PTHR45138">
    <property type="entry name" value="REGULATORY COMPONENTS OF SENSORY TRANSDUCTION SYSTEM"/>
    <property type="match status" value="1"/>
</dbReference>
<dbReference type="GO" id="GO:0005886">
    <property type="term" value="C:plasma membrane"/>
    <property type="evidence" value="ECO:0007669"/>
    <property type="project" value="TreeGrafter"/>
</dbReference>
<dbReference type="Proteomes" id="UP000186221">
    <property type="component" value="Unassembled WGS sequence"/>
</dbReference>
<dbReference type="EC" id="2.7.7.65" evidence="1"/>
<dbReference type="PROSITE" id="PS50887">
    <property type="entry name" value="GGDEF"/>
    <property type="match status" value="1"/>
</dbReference>
<dbReference type="AlphaFoldDB" id="A0A1N7MMA1"/>
<dbReference type="FunFam" id="3.30.70.270:FF:000001">
    <property type="entry name" value="Diguanylate cyclase domain protein"/>
    <property type="match status" value="1"/>
</dbReference>
<sequence>MAGKVLIVDDVATNRIVLKVKLSGARYETIQAGTGAQALRLVAQESPDLILLDVQLPDMSGIDVCRRLKSDPATAHLPVIVVTAFPTPEIRLEALRSGADDFITKPFEELTLLARLRSLMRMRETDEELRMRENTCHELGFAEAPPAEFEQPARIGLVARDRETCVAWKNAMLRYLPNDLLRVLDYQTALSAAAESPPPDAYVIAADLARPGEGLRLMSELRSRAGSRHSVICVAVRDAARETSAVALDLGASDLTPAGLAEPAFAEEAALRLTAHIARKRRHDRQRERVADGLRLALVDPLTGLYNRRYAMPHVTRLAERSRLSGRNFAVMVLDLDRFKSVNDTYGHAAGDAVLIEVARRLSANLRQVDLVARVGGEEFLVAMPECTLEGARIVAERLCRVMEERPFDLPGGVTLDLTVSIGLALGGGGSENTSIDQVIHEADYALMGSKAEGRNQVTIFQRGAA</sequence>
<evidence type="ECO:0000256" key="2">
    <source>
        <dbReference type="ARBA" id="ARBA00034247"/>
    </source>
</evidence>
<dbReference type="GO" id="GO:0000160">
    <property type="term" value="P:phosphorelay signal transduction system"/>
    <property type="evidence" value="ECO:0007669"/>
    <property type="project" value="InterPro"/>
</dbReference>
<dbReference type="SMART" id="SM00267">
    <property type="entry name" value="GGDEF"/>
    <property type="match status" value="1"/>
</dbReference>